<proteinExistence type="predicted"/>
<feature type="transmembrane region" description="Helical" evidence="1">
    <location>
        <begin position="6"/>
        <end position="26"/>
    </location>
</feature>
<keyword evidence="1" id="KW-0812">Transmembrane</keyword>
<evidence type="ECO:0000313" key="3">
    <source>
        <dbReference type="Proteomes" id="UP000008178"/>
    </source>
</evidence>
<keyword evidence="3" id="KW-1185">Reference proteome</keyword>
<dbReference type="eggNOG" id="COG5658">
    <property type="taxonomic scope" value="Bacteria"/>
</dbReference>
<dbReference type="KEGG" id="rho:RHOM_14895"/>
<evidence type="ECO:0000256" key="1">
    <source>
        <dbReference type="SAM" id="Phobius"/>
    </source>
</evidence>
<accession>G2SYI8</accession>
<dbReference type="Proteomes" id="UP000008178">
    <property type="component" value="Chromosome"/>
</dbReference>
<dbReference type="AlphaFoldDB" id="G2SYI8"/>
<dbReference type="STRING" id="585394.RHOM_14895"/>
<feature type="transmembrane region" description="Helical" evidence="1">
    <location>
        <begin position="87"/>
        <end position="110"/>
    </location>
</feature>
<sequence length="126" mass="13868">MGFFIAMFLCNLLMPSIMVIAGYCMYKNPPKEINGLIGYRTAMSEKNKDTWAFAHDCCGKLWIKSGIILLVPTVLAQIPFAKSGEDVVGTVTLVIEAVQVLVLIGSVILVEKALKRTFDENGNRRG</sequence>
<keyword evidence="1" id="KW-1133">Transmembrane helix</keyword>
<dbReference type="Pfam" id="PF13630">
    <property type="entry name" value="SdpI"/>
    <property type="match status" value="1"/>
</dbReference>
<name>G2SYI8_ROSHA</name>
<feature type="transmembrane region" description="Helical" evidence="1">
    <location>
        <begin position="61"/>
        <end position="81"/>
    </location>
</feature>
<dbReference type="GeneID" id="93724681"/>
<evidence type="ECO:0000313" key="2">
    <source>
        <dbReference type="EMBL" id="AEN98085.1"/>
    </source>
</evidence>
<dbReference type="RefSeq" id="WP_014081048.1">
    <property type="nucleotide sequence ID" value="NC_015977.1"/>
</dbReference>
<reference evidence="2 3" key="1">
    <citation type="journal article" date="2015" name="Genome Announc.">
        <title>Complete genome sequence of the human gut symbiont Roseburia hominis.</title>
        <authorList>
            <person name="Travis A.J."/>
            <person name="Kelly D."/>
            <person name="Flint H.J."/>
            <person name="Aminov R.I."/>
        </authorList>
    </citation>
    <scope>NUCLEOTIDE SEQUENCE [LARGE SCALE GENOMIC DNA]</scope>
    <source>
        <strain evidence="3">DSM 16839 / JCM 17582 / NCIMB 14029 / A2-183</strain>
    </source>
</reference>
<dbReference type="InterPro" id="IPR025962">
    <property type="entry name" value="SdpI/YhfL"/>
</dbReference>
<keyword evidence="1" id="KW-0472">Membrane</keyword>
<gene>
    <name evidence="2" type="ordered locus">RHOM_14895</name>
</gene>
<dbReference type="HOGENOM" id="CLU_155106_0_0_9"/>
<dbReference type="BioCyc" id="RHOM585394:G1H02-2965-MONOMER"/>
<organism evidence="2 3">
    <name type="scientific">Roseburia hominis (strain DSM 16839 / JCM 17582 / NCIMB 14029 / A2-183)</name>
    <dbReference type="NCBI Taxonomy" id="585394"/>
    <lineage>
        <taxon>Bacteria</taxon>
        <taxon>Bacillati</taxon>
        <taxon>Bacillota</taxon>
        <taxon>Clostridia</taxon>
        <taxon>Lachnospirales</taxon>
        <taxon>Lachnospiraceae</taxon>
        <taxon>Roseburia</taxon>
    </lineage>
</organism>
<protein>
    <recommendedName>
        <fullName evidence="4">SdpI family protein</fullName>
    </recommendedName>
</protein>
<dbReference type="EMBL" id="CP003040">
    <property type="protein sequence ID" value="AEN98085.1"/>
    <property type="molecule type" value="Genomic_DNA"/>
</dbReference>
<evidence type="ECO:0008006" key="4">
    <source>
        <dbReference type="Google" id="ProtNLM"/>
    </source>
</evidence>